<evidence type="ECO:0000259" key="2">
    <source>
        <dbReference type="PROSITE" id="PS51704"/>
    </source>
</evidence>
<evidence type="ECO:0000256" key="1">
    <source>
        <dbReference type="SAM" id="Phobius"/>
    </source>
</evidence>
<protein>
    <recommendedName>
        <fullName evidence="2">GP-PDE domain-containing protein</fullName>
    </recommendedName>
</protein>
<keyword evidence="1" id="KW-0812">Transmembrane</keyword>
<feature type="transmembrane region" description="Helical" evidence="1">
    <location>
        <begin position="165"/>
        <end position="189"/>
    </location>
</feature>
<dbReference type="PANTHER" id="PTHR46211:SF14">
    <property type="entry name" value="GLYCEROPHOSPHODIESTER PHOSPHODIESTERASE"/>
    <property type="match status" value="1"/>
</dbReference>
<proteinExistence type="predicted"/>
<accession>A0A7L7KR77</accession>
<evidence type="ECO:0000313" key="4">
    <source>
        <dbReference type="Proteomes" id="UP000514720"/>
    </source>
</evidence>
<dbReference type="Pfam" id="PF03009">
    <property type="entry name" value="GDPD"/>
    <property type="match status" value="1"/>
</dbReference>
<dbReference type="Pfam" id="PF10110">
    <property type="entry name" value="GPDPase_memb"/>
    <property type="match status" value="1"/>
</dbReference>
<feature type="transmembrane region" description="Helical" evidence="1">
    <location>
        <begin position="123"/>
        <end position="145"/>
    </location>
</feature>
<dbReference type="RefSeq" id="WP_258876854.1">
    <property type="nucleotide sequence ID" value="NZ_CP048914.1"/>
</dbReference>
<evidence type="ECO:0000313" key="3">
    <source>
        <dbReference type="EMBL" id="QMS85085.1"/>
    </source>
</evidence>
<gene>
    <name evidence="3" type="ORF">G4Z02_04790</name>
</gene>
<feature type="domain" description="GP-PDE" evidence="2">
    <location>
        <begin position="354"/>
        <end position="590"/>
    </location>
</feature>
<dbReference type="Proteomes" id="UP000514720">
    <property type="component" value="Chromosome"/>
</dbReference>
<dbReference type="GO" id="GO:0008081">
    <property type="term" value="F:phosphoric diester hydrolase activity"/>
    <property type="evidence" value="ECO:0007669"/>
    <property type="project" value="InterPro"/>
</dbReference>
<sequence length="612" mass="70007">MKLYLQKAYQLLRFNIRPLLVFEIIYRLLGLAIVYPLVTGILYLSVRWTGFEYVVNADFFEYITDIRTILLGLFLLLVFGIYVTYEVVVLSIVFHASHHRQPVGIQSLLIVSGKRLYQMIKSYHIVIITSSMIFLFLVELFHIVGIASTVQIPDYIASELARFSWFRPVAFFLIVGLLVLFIETIFFELQCTIEKPTLKENFNHSRRLLKGNRLKMVISFFIVNGIINVLIYALYLIIIGIVALFVLLFRGESTVYPIILSIIYSVYLIVGLLATIILIPINFAWINAYYYKHKITKHLELVEDVRYIRSNRPFRRTVFYRIISGVTVLLAIGTIIFISFISNNPAKLELLNNPVVVSHRGGGNFGPENTIAGIQQGLDFAADAIEIDVRFTKDGVPVLLHDATLTRTTNDTANTKISDLTYEELAQYDAGSWFDEAFAGEPIPTLDEALRQINFQATIFLELKDSYQGGEEIIVEMLQDRFLVRNVIILSFNQGQLERIKALDDRIETLLLLSSFIGDISVIAGNDRIDNIGFRYELAQGNADRIRILQQAGKEVYIWTINNQDAISEMNSLNVDGIITDYPLLTREVIYSDSTKSEYRKLLETIFSRDIQ</sequence>
<dbReference type="AlphaFoldDB" id="A0A7L7KR77"/>
<feature type="transmembrane region" description="Helical" evidence="1">
    <location>
        <begin position="318"/>
        <end position="341"/>
    </location>
</feature>
<keyword evidence="1" id="KW-1133">Transmembrane helix</keyword>
<feature type="transmembrane region" description="Helical" evidence="1">
    <location>
        <begin position="20"/>
        <end position="46"/>
    </location>
</feature>
<keyword evidence="4" id="KW-1185">Reference proteome</keyword>
<dbReference type="InterPro" id="IPR017946">
    <property type="entry name" value="PLC-like_Pdiesterase_TIM-brl"/>
</dbReference>
<dbReference type="PANTHER" id="PTHR46211">
    <property type="entry name" value="GLYCEROPHOSPHORYL DIESTER PHOSPHODIESTERASE"/>
    <property type="match status" value="1"/>
</dbReference>
<feature type="transmembrane region" description="Helical" evidence="1">
    <location>
        <begin position="216"/>
        <end position="249"/>
    </location>
</feature>
<feature type="transmembrane region" description="Helical" evidence="1">
    <location>
        <begin position="66"/>
        <end position="94"/>
    </location>
</feature>
<dbReference type="PROSITE" id="PS51704">
    <property type="entry name" value="GP_PDE"/>
    <property type="match status" value="1"/>
</dbReference>
<feature type="transmembrane region" description="Helical" evidence="1">
    <location>
        <begin position="255"/>
        <end position="285"/>
    </location>
</feature>
<dbReference type="GO" id="GO:0006629">
    <property type="term" value="P:lipid metabolic process"/>
    <property type="evidence" value="ECO:0007669"/>
    <property type="project" value="InterPro"/>
</dbReference>
<dbReference type="InterPro" id="IPR030395">
    <property type="entry name" value="GP_PDE_dom"/>
</dbReference>
<keyword evidence="1" id="KW-0472">Membrane</keyword>
<dbReference type="PROSITE" id="PS50007">
    <property type="entry name" value="PIPLC_X_DOMAIN"/>
    <property type="match status" value="1"/>
</dbReference>
<dbReference type="KEGG" id="xcl:G4Z02_04790"/>
<organism evidence="3 4">
    <name type="scientific">Candidatus Xianfuyuplasma coldseepsis</name>
    <dbReference type="NCBI Taxonomy" id="2782163"/>
    <lineage>
        <taxon>Bacteria</taxon>
        <taxon>Bacillati</taxon>
        <taxon>Mycoplasmatota</taxon>
        <taxon>Mollicutes</taxon>
        <taxon>Candidatus Izemoplasmatales</taxon>
        <taxon>Candidatus Izemoplasmataceae</taxon>
        <taxon>Candidatus Xianfuyuplasma</taxon>
    </lineage>
</organism>
<name>A0A7L7KR77_9MOLU</name>
<dbReference type="Gene3D" id="3.20.20.190">
    <property type="entry name" value="Phosphatidylinositol (PI) phosphodiesterase"/>
    <property type="match status" value="1"/>
</dbReference>
<dbReference type="EMBL" id="CP048914">
    <property type="protein sequence ID" value="QMS85085.1"/>
    <property type="molecule type" value="Genomic_DNA"/>
</dbReference>
<dbReference type="InterPro" id="IPR018476">
    <property type="entry name" value="GlyceroP-diester-Pdiesterase_M"/>
</dbReference>
<reference evidence="3 4" key="1">
    <citation type="submission" date="2020-02" db="EMBL/GenBank/DDBJ databases">
        <authorList>
            <person name="Zheng R.K."/>
            <person name="Sun C.M."/>
        </authorList>
    </citation>
    <scope>NUCLEOTIDE SEQUENCE [LARGE SCALE GENOMIC DNA]</scope>
    <source>
        <strain evidence="4">zrk13</strain>
    </source>
</reference>
<dbReference type="SUPFAM" id="SSF51695">
    <property type="entry name" value="PLC-like phosphodiesterases"/>
    <property type="match status" value="1"/>
</dbReference>